<reference evidence="1" key="1">
    <citation type="submission" date="2021-06" db="EMBL/GenBank/DDBJ databases">
        <authorList>
            <person name="Kallberg Y."/>
            <person name="Tangrot J."/>
            <person name="Rosling A."/>
        </authorList>
    </citation>
    <scope>NUCLEOTIDE SEQUENCE</scope>
    <source>
        <strain evidence="1">MA461A</strain>
    </source>
</reference>
<comment type="caution">
    <text evidence="1">The sequence shown here is derived from an EMBL/GenBank/DDBJ whole genome shotgun (WGS) entry which is preliminary data.</text>
</comment>
<protein>
    <submittedName>
        <fullName evidence="1">28977_t:CDS:1</fullName>
    </submittedName>
</protein>
<evidence type="ECO:0000313" key="1">
    <source>
        <dbReference type="EMBL" id="CAG8792732.1"/>
    </source>
</evidence>
<proteinExistence type="predicted"/>
<organism evidence="1 2">
    <name type="scientific">Racocetra persica</name>
    <dbReference type="NCBI Taxonomy" id="160502"/>
    <lineage>
        <taxon>Eukaryota</taxon>
        <taxon>Fungi</taxon>
        <taxon>Fungi incertae sedis</taxon>
        <taxon>Mucoromycota</taxon>
        <taxon>Glomeromycotina</taxon>
        <taxon>Glomeromycetes</taxon>
        <taxon>Diversisporales</taxon>
        <taxon>Gigasporaceae</taxon>
        <taxon>Racocetra</taxon>
    </lineage>
</organism>
<evidence type="ECO:0000313" key="2">
    <source>
        <dbReference type="Proteomes" id="UP000789920"/>
    </source>
</evidence>
<accession>A0ACA9RHA7</accession>
<sequence>MSDAEKDMVKKEASPSGDSDAVVPSLKKKSRKRTTVNSNNITKETIAVPSSVAEPKSKRTKTGNKKIVKKELSNEKIDDIVTKIEVDHDGDNKTKDESNSKPKRKLGAWTPEEDRLLLESLEKIAGEGKWKRVSEIMNNGRNNDNCRHRFNLLKNQLVK</sequence>
<dbReference type="EMBL" id="CAJVQC010053317">
    <property type="protein sequence ID" value="CAG8792732.1"/>
    <property type="molecule type" value="Genomic_DNA"/>
</dbReference>
<gene>
    <name evidence="1" type="ORF">RPERSI_LOCUS19450</name>
</gene>
<name>A0ACA9RHA7_9GLOM</name>
<feature type="non-terminal residue" evidence="1">
    <location>
        <position position="159"/>
    </location>
</feature>
<keyword evidence="2" id="KW-1185">Reference proteome</keyword>
<dbReference type="Proteomes" id="UP000789920">
    <property type="component" value="Unassembled WGS sequence"/>
</dbReference>